<dbReference type="SMART" id="SM00487">
    <property type="entry name" value="DEXDc"/>
    <property type="match status" value="1"/>
</dbReference>
<dbReference type="Pfam" id="PF00271">
    <property type="entry name" value="Helicase_C"/>
    <property type="match status" value="1"/>
</dbReference>
<evidence type="ECO:0000256" key="8">
    <source>
        <dbReference type="SAM" id="Coils"/>
    </source>
</evidence>
<feature type="coiled-coil region" evidence="8">
    <location>
        <begin position="865"/>
        <end position="892"/>
    </location>
</feature>
<evidence type="ECO:0000256" key="4">
    <source>
        <dbReference type="ARBA" id="ARBA00022801"/>
    </source>
</evidence>
<dbReference type="InterPro" id="IPR052583">
    <property type="entry name" value="ATP-helicase/E3_Ub-Ligase"/>
</dbReference>
<feature type="domain" description="RING-type" evidence="10">
    <location>
        <begin position="1115"/>
        <end position="1153"/>
    </location>
</feature>
<dbReference type="GO" id="GO:0061630">
    <property type="term" value="F:ubiquitin protein ligase activity"/>
    <property type="evidence" value="ECO:0007669"/>
    <property type="project" value="TreeGrafter"/>
</dbReference>
<dbReference type="InterPro" id="IPR013083">
    <property type="entry name" value="Znf_RING/FYVE/PHD"/>
</dbReference>
<feature type="region of interest" description="Disordered" evidence="9">
    <location>
        <begin position="1448"/>
        <end position="1467"/>
    </location>
</feature>
<dbReference type="PROSITE" id="PS00518">
    <property type="entry name" value="ZF_RING_1"/>
    <property type="match status" value="1"/>
</dbReference>
<feature type="domain" description="Helicase C-terminal" evidence="12">
    <location>
        <begin position="1232"/>
        <end position="1385"/>
    </location>
</feature>
<feature type="region of interest" description="Disordered" evidence="9">
    <location>
        <begin position="1"/>
        <end position="25"/>
    </location>
</feature>
<keyword evidence="4" id="KW-0378">Hydrolase</keyword>
<dbReference type="InterPro" id="IPR000330">
    <property type="entry name" value="SNF2_N"/>
</dbReference>
<feature type="domain" description="Helicase ATP-binding" evidence="11">
    <location>
        <begin position="325"/>
        <end position="526"/>
    </location>
</feature>
<dbReference type="Gene3D" id="3.30.40.10">
    <property type="entry name" value="Zinc/RING finger domain, C3HC4 (zinc finger)"/>
    <property type="match status" value="1"/>
</dbReference>
<evidence type="ECO:0000256" key="7">
    <source>
        <dbReference type="PROSITE-ProRule" id="PRU00175"/>
    </source>
</evidence>
<evidence type="ECO:0000256" key="6">
    <source>
        <dbReference type="ARBA" id="ARBA00022840"/>
    </source>
</evidence>
<dbReference type="InterPro" id="IPR001841">
    <property type="entry name" value="Znf_RING"/>
</dbReference>
<dbReference type="InterPro" id="IPR014001">
    <property type="entry name" value="Helicase_ATP-bd"/>
</dbReference>
<protein>
    <recommendedName>
        <fullName evidence="15">SNF2-related protein</fullName>
    </recommendedName>
</protein>
<dbReference type="Pfam" id="PF13639">
    <property type="entry name" value="zf-RING_2"/>
    <property type="match status" value="1"/>
</dbReference>
<dbReference type="GO" id="GO:0005634">
    <property type="term" value="C:nucleus"/>
    <property type="evidence" value="ECO:0007669"/>
    <property type="project" value="TreeGrafter"/>
</dbReference>
<dbReference type="PROSITE" id="PS50089">
    <property type="entry name" value="ZF_RING_2"/>
    <property type="match status" value="1"/>
</dbReference>
<keyword evidence="3 7" id="KW-0863">Zinc-finger</keyword>
<evidence type="ECO:0000259" key="12">
    <source>
        <dbReference type="PROSITE" id="PS51194"/>
    </source>
</evidence>
<evidence type="ECO:0000259" key="11">
    <source>
        <dbReference type="PROSITE" id="PS51192"/>
    </source>
</evidence>
<dbReference type="InterPro" id="IPR017907">
    <property type="entry name" value="Znf_RING_CS"/>
</dbReference>
<dbReference type="InterPro" id="IPR027417">
    <property type="entry name" value="P-loop_NTPase"/>
</dbReference>
<dbReference type="GO" id="GO:0016787">
    <property type="term" value="F:hydrolase activity"/>
    <property type="evidence" value="ECO:0007669"/>
    <property type="project" value="UniProtKB-KW"/>
</dbReference>
<dbReference type="CDD" id="cd18793">
    <property type="entry name" value="SF2_C_SNF"/>
    <property type="match status" value="1"/>
</dbReference>
<dbReference type="Proteomes" id="UP000557566">
    <property type="component" value="Unassembled WGS sequence"/>
</dbReference>
<keyword evidence="8" id="KW-0175">Coiled coil</keyword>
<dbReference type="Pfam" id="PF00176">
    <property type="entry name" value="SNF2-rel_dom"/>
    <property type="match status" value="1"/>
</dbReference>
<proteinExistence type="predicted"/>
<dbReference type="SUPFAM" id="SSF52540">
    <property type="entry name" value="P-loop containing nucleoside triphosphate hydrolases"/>
    <property type="match status" value="2"/>
</dbReference>
<accession>A0A8H4PU88</accession>
<dbReference type="Gene3D" id="3.40.50.10810">
    <property type="entry name" value="Tandem AAA-ATPase domain"/>
    <property type="match status" value="1"/>
</dbReference>
<feature type="coiled-coil region" evidence="8">
    <location>
        <begin position="1015"/>
        <end position="1045"/>
    </location>
</feature>
<name>A0A8H4PU88_9HYPO</name>
<dbReference type="PROSITE" id="PS51194">
    <property type="entry name" value="HELICASE_CTER"/>
    <property type="match status" value="1"/>
</dbReference>
<sequence>MPRKTAAGRRSGKAARAHVHVGPDDVLPSYVSDYLLALPSLKPPQSSPNVSAEPPAKRRKVEGLETSPDTSPISVAKGELSFHRRCQDVAPIHVSKIIIDAGSHVKFGLREGSLSITSLPISRRGFLSALISLNPQDATESASNILQFKAYGRKHTAPGSIGSVVDLQIERQSNTILVKLSLELLWNQTPSPYLPLGNSADRKITQKAIDAFFPLPEAARDDSAWSPMDFYDAAYVPPKNDAASQDVDVPGLQATLFPYQKRTLHWLLAREGMQWSQQDSRLQPVAGERAKPTVDSFRLVRDTEGQQVFVSDVLQTVTRDVSLYRRVDSAVRGGILAEEMGLGKTVEMTGLILLNSRPTSPPTEGHILAGPKLTPSQATLIVTPESLRHQWMSEISRHAPTLRVMHYRGCKKTQDDDVCEVARQLAEHDIVITTYTVLSAELHFALEPPQRARRYERAYPRATSPLVKISWWRLCLDEAQMIENGYSQAAAVARAIPRFHAWGLTGTPVKDDVKDLFGLLQFLRYEPYCYAPPIWQALMERHKTIFQQIFHSVALRHTKALVRDEIRLPPQKRYVISMPFTAVEEQHYQSLFKEMAQECRLDLDGAPLVGDWDPEDYEDVLRTWLNRLRQAALHPEVGVYNRQVLGSGKDRPMRTVEEVLNAMLEQSENAIRNDERAYLSSRLRRGQLYENSPQIKEALAIWEDVRNETEKLVADAGRKLSDAIREQGGGLAVKGAELDSSESEIENDGDKDGWVSECRRRLRSVLELHHKAVFFCANAYFQIRENPEMTDLESEEHSRLKKLEDSGYEKAKTIRREILRESNRKASRLMDKIAQGAHQQSFTEIPELLLKPEKGIESGRIVDRLEVLYGELNEQANVLDEWREQVVQLLLRPLADEEEEVETTGEELADSAQFQELLLVYHQALRAAIADRLDAISGQTNELVRHEAEWSMKLAEQGEGPAPEKMLELLRKRAQVQPKLAQISMRGAIGDFRGLQSRASGSQASREAMESRIAADQLRATQRQLNEQNKAAMALESEIEQFKAAMNIRLEYYRQLQAVSDAVGPYEGSKSPKVAANMKQTEEDLRRKLSTAQAKHRYLQNLKEAGSRSNEPRMCVICQMAFVTGVLTVCGHQFCKECIAMWFKAHHNCPVCKRGLKPSNLHDITIKPQQLELRRDDSGQPAAGERANGSGQKRADAAPRKTAIYSEFNAEKLAEIKNVELDGPSFTTKVDTLVRHLMWLRESDPGAKSIIFSQYREFLDILRNAFRRFHIGHASIDDAQGIARFKDDAAVEVFLLHARAHSSGLNLVNASHVFLCEPLVNTALELQAIARVDRIGQRHETTVWLYLVSGTVEESIYNLSAQRRMKHLRRGAADESGADRDTDLASAGTAVGTEEAGGALDEDSGGSLEAANTLELEHAALTRLMSKDRSAGEMVDRGDLWECLFGHRQATPRGPDPGPASSQQEKAVMSYLAGEAAQERARGGACL</sequence>
<dbReference type="InterPro" id="IPR038718">
    <property type="entry name" value="SNF2-like_sf"/>
</dbReference>
<dbReference type="CDD" id="cd18070">
    <property type="entry name" value="DEXQc_SHPRH"/>
    <property type="match status" value="1"/>
</dbReference>
<evidence type="ECO:0000256" key="2">
    <source>
        <dbReference type="ARBA" id="ARBA00022741"/>
    </source>
</evidence>
<dbReference type="InterPro" id="IPR059033">
    <property type="entry name" value="C144_05_dom"/>
</dbReference>
<keyword evidence="5" id="KW-0862">Zinc</keyword>
<feature type="compositionally biased region" description="Basic residues" evidence="9">
    <location>
        <begin position="1"/>
        <end position="19"/>
    </location>
</feature>
<keyword evidence="1" id="KW-0479">Metal-binding</keyword>
<feature type="region of interest" description="Disordered" evidence="9">
    <location>
        <begin position="1171"/>
        <end position="1199"/>
    </location>
</feature>
<dbReference type="GO" id="GO:0008270">
    <property type="term" value="F:zinc ion binding"/>
    <property type="evidence" value="ECO:0007669"/>
    <property type="project" value="UniProtKB-KW"/>
</dbReference>
<dbReference type="Gene3D" id="3.40.50.300">
    <property type="entry name" value="P-loop containing nucleotide triphosphate hydrolases"/>
    <property type="match status" value="1"/>
</dbReference>
<organism evidence="13 14">
    <name type="scientific">Ophiocordyceps sinensis</name>
    <dbReference type="NCBI Taxonomy" id="72228"/>
    <lineage>
        <taxon>Eukaryota</taxon>
        <taxon>Fungi</taxon>
        <taxon>Dikarya</taxon>
        <taxon>Ascomycota</taxon>
        <taxon>Pezizomycotina</taxon>
        <taxon>Sordariomycetes</taxon>
        <taxon>Hypocreomycetidae</taxon>
        <taxon>Hypocreales</taxon>
        <taxon>Ophiocordycipitaceae</taxon>
        <taxon>Ophiocordyceps</taxon>
    </lineage>
</organism>
<dbReference type="SUPFAM" id="SSF57850">
    <property type="entry name" value="RING/U-box"/>
    <property type="match status" value="1"/>
</dbReference>
<evidence type="ECO:0000259" key="10">
    <source>
        <dbReference type="PROSITE" id="PS50089"/>
    </source>
</evidence>
<dbReference type="InterPro" id="IPR001650">
    <property type="entry name" value="Helicase_C-like"/>
</dbReference>
<dbReference type="EMBL" id="JAAVMX010000003">
    <property type="protein sequence ID" value="KAF4510466.1"/>
    <property type="molecule type" value="Genomic_DNA"/>
</dbReference>
<dbReference type="SMART" id="SM00184">
    <property type="entry name" value="RING"/>
    <property type="match status" value="1"/>
</dbReference>
<dbReference type="FunFam" id="3.40.50.10810:FF:000059">
    <property type="entry name" value="SNF2 family helicase/ATPase, putative"/>
    <property type="match status" value="1"/>
</dbReference>
<dbReference type="PROSITE" id="PS51192">
    <property type="entry name" value="HELICASE_ATP_BIND_1"/>
    <property type="match status" value="1"/>
</dbReference>
<keyword evidence="6" id="KW-0067">ATP-binding</keyword>
<evidence type="ECO:0008006" key="15">
    <source>
        <dbReference type="Google" id="ProtNLM"/>
    </source>
</evidence>
<dbReference type="PANTHER" id="PTHR45865">
    <property type="entry name" value="E3 UBIQUITIN-PROTEIN LIGASE SHPRH FAMILY MEMBER"/>
    <property type="match status" value="1"/>
</dbReference>
<dbReference type="OrthoDB" id="5330228at2759"/>
<gene>
    <name evidence="13" type="ORF">G6O67_002348</name>
</gene>
<evidence type="ECO:0000313" key="14">
    <source>
        <dbReference type="Proteomes" id="UP000557566"/>
    </source>
</evidence>
<evidence type="ECO:0000313" key="13">
    <source>
        <dbReference type="EMBL" id="KAF4510466.1"/>
    </source>
</evidence>
<dbReference type="GO" id="GO:0005524">
    <property type="term" value="F:ATP binding"/>
    <property type="evidence" value="ECO:0007669"/>
    <property type="project" value="InterPro"/>
</dbReference>
<evidence type="ECO:0000256" key="3">
    <source>
        <dbReference type="ARBA" id="ARBA00022771"/>
    </source>
</evidence>
<evidence type="ECO:0000256" key="1">
    <source>
        <dbReference type="ARBA" id="ARBA00022723"/>
    </source>
</evidence>
<dbReference type="GO" id="GO:0000209">
    <property type="term" value="P:protein polyubiquitination"/>
    <property type="evidence" value="ECO:0007669"/>
    <property type="project" value="TreeGrafter"/>
</dbReference>
<dbReference type="GO" id="GO:0006974">
    <property type="term" value="P:DNA damage response"/>
    <property type="evidence" value="ECO:0007669"/>
    <property type="project" value="TreeGrafter"/>
</dbReference>
<dbReference type="InterPro" id="IPR049730">
    <property type="entry name" value="SNF2/RAD54-like_C"/>
</dbReference>
<evidence type="ECO:0000256" key="9">
    <source>
        <dbReference type="SAM" id="MobiDB-lite"/>
    </source>
</evidence>
<dbReference type="Pfam" id="PF26021">
    <property type="entry name" value="Ferritin_C144_05"/>
    <property type="match status" value="1"/>
</dbReference>
<keyword evidence="14" id="KW-1185">Reference proteome</keyword>
<dbReference type="PANTHER" id="PTHR45865:SF1">
    <property type="entry name" value="E3 UBIQUITIN-PROTEIN LIGASE SHPRH"/>
    <property type="match status" value="1"/>
</dbReference>
<reference evidence="13 14" key="1">
    <citation type="journal article" date="2020" name="Genome Biol. Evol.">
        <title>A new high-quality draft genome assembly of the Chinese cordyceps Ophiocordyceps sinensis.</title>
        <authorList>
            <person name="Shu R."/>
            <person name="Zhang J."/>
            <person name="Meng Q."/>
            <person name="Zhang H."/>
            <person name="Zhou G."/>
            <person name="Li M."/>
            <person name="Wu P."/>
            <person name="Zhao Y."/>
            <person name="Chen C."/>
            <person name="Qin Q."/>
        </authorList>
    </citation>
    <scope>NUCLEOTIDE SEQUENCE [LARGE SCALE GENOMIC DNA]</scope>
    <source>
        <strain evidence="13 14">IOZ07</strain>
    </source>
</reference>
<evidence type="ECO:0000256" key="5">
    <source>
        <dbReference type="ARBA" id="ARBA00022833"/>
    </source>
</evidence>
<comment type="caution">
    <text evidence="13">The sequence shown here is derived from an EMBL/GenBank/DDBJ whole genome shotgun (WGS) entry which is preliminary data.</text>
</comment>
<keyword evidence="2" id="KW-0547">Nucleotide-binding</keyword>
<feature type="region of interest" description="Disordered" evidence="9">
    <location>
        <begin position="40"/>
        <end position="74"/>
    </location>
</feature>